<evidence type="ECO:0000313" key="1">
    <source>
        <dbReference type="EMBL" id="SSA35833.1"/>
    </source>
</evidence>
<dbReference type="Proteomes" id="UP000250028">
    <property type="component" value="Unassembled WGS sequence"/>
</dbReference>
<accession>A0A2Y9C2C0</accession>
<organism evidence="1 2">
    <name type="scientific">Branchiibius hedensis</name>
    <dbReference type="NCBI Taxonomy" id="672460"/>
    <lineage>
        <taxon>Bacteria</taxon>
        <taxon>Bacillati</taxon>
        <taxon>Actinomycetota</taxon>
        <taxon>Actinomycetes</taxon>
        <taxon>Micrococcales</taxon>
        <taxon>Dermacoccaceae</taxon>
        <taxon>Branchiibius</taxon>
    </lineage>
</organism>
<sequence>MWEGCSGDGIAFRDSRQEEAARVCRDTVADCRPDDVEQKNIDKPADRQCRAAFLVDSETIVRHRVLSVKRAWVYEIALREGVAGYVLP</sequence>
<proteinExistence type="predicted"/>
<protein>
    <submittedName>
        <fullName evidence="1">Uncharacterized protein</fullName>
    </submittedName>
</protein>
<gene>
    <name evidence="1" type="ORF">SAMN04489750_3208</name>
</gene>
<reference evidence="2" key="1">
    <citation type="submission" date="2016-10" db="EMBL/GenBank/DDBJ databases">
        <authorList>
            <person name="Varghese N."/>
            <person name="Submissions S."/>
        </authorList>
    </citation>
    <scope>NUCLEOTIDE SEQUENCE [LARGE SCALE GENOMIC DNA]</scope>
    <source>
        <strain evidence="2">DSM 22951</strain>
    </source>
</reference>
<name>A0A2Y9C2C0_9MICO</name>
<evidence type="ECO:0000313" key="2">
    <source>
        <dbReference type="Proteomes" id="UP000250028"/>
    </source>
</evidence>
<keyword evidence="2" id="KW-1185">Reference proteome</keyword>
<dbReference type="EMBL" id="UESZ01000001">
    <property type="protein sequence ID" value="SSA35833.1"/>
    <property type="molecule type" value="Genomic_DNA"/>
</dbReference>
<dbReference type="AlphaFoldDB" id="A0A2Y9C2C0"/>